<reference evidence="6 7" key="1">
    <citation type="submission" date="2022-06" db="EMBL/GenBank/DDBJ databases">
        <title>Isolation of gut microbiota from human fecal samples.</title>
        <authorList>
            <person name="Pamer E.G."/>
            <person name="Barat B."/>
            <person name="Waligurski E."/>
            <person name="Medina S."/>
            <person name="Paddock L."/>
            <person name="Mostad J."/>
        </authorList>
    </citation>
    <scope>NUCLEOTIDE SEQUENCE [LARGE SCALE GENOMIC DNA]</scope>
    <source>
        <strain evidence="6 7">DFI.6.1</strain>
    </source>
</reference>
<dbReference type="PANTHER" id="PTHR14226:SF25">
    <property type="entry name" value="PHOSPHOESTERASE"/>
    <property type="match status" value="1"/>
</dbReference>
<keyword evidence="1 4" id="KW-0378">Hydrolase</keyword>
<dbReference type="RefSeq" id="WP_178200361.1">
    <property type="nucleotide sequence ID" value="NZ_CALVCM010000027.1"/>
</dbReference>
<evidence type="ECO:0000256" key="3">
    <source>
        <dbReference type="ARBA" id="ARBA00023098"/>
    </source>
</evidence>
<dbReference type="Gene3D" id="3.40.1090.10">
    <property type="entry name" value="Cytosolic phospholipase A2 catalytic domain"/>
    <property type="match status" value="2"/>
</dbReference>
<accession>A0ABT1SLN6</accession>
<dbReference type="Pfam" id="PF01734">
    <property type="entry name" value="Patatin"/>
    <property type="match status" value="1"/>
</dbReference>
<protein>
    <submittedName>
        <fullName evidence="6">Patatin family protein</fullName>
    </submittedName>
</protein>
<evidence type="ECO:0000256" key="1">
    <source>
        <dbReference type="ARBA" id="ARBA00022801"/>
    </source>
</evidence>
<name>A0ABT1SLN6_9FIRM</name>
<dbReference type="InterPro" id="IPR045943">
    <property type="entry name" value="DUF6363"/>
</dbReference>
<dbReference type="InterPro" id="IPR002641">
    <property type="entry name" value="PNPLA_dom"/>
</dbReference>
<dbReference type="EMBL" id="JANGCH010000010">
    <property type="protein sequence ID" value="MCQ5122135.1"/>
    <property type="molecule type" value="Genomic_DNA"/>
</dbReference>
<evidence type="ECO:0000256" key="2">
    <source>
        <dbReference type="ARBA" id="ARBA00022963"/>
    </source>
</evidence>
<feature type="domain" description="PNPLA" evidence="5">
    <location>
        <begin position="6"/>
        <end position="172"/>
    </location>
</feature>
<dbReference type="InterPro" id="IPR016035">
    <property type="entry name" value="Acyl_Trfase/lysoPLipase"/>
</dbReference>
<feature type="short sequence motif" description="GXSXG" evidence="4">
    <location>
        <begin position="37"/>
        <end position="41"/>
    </location>
</feature>
<gene>
    <name evidence="6" type="ORF">NE663_07670</name>
</gene>
<dbReference type="PROSITE" id="PS51635">
    <property type="entry name" value="PNPLA"/>
    <property type="match status" value="1"/>
</dbReference>
<dbReference type="Proteomes" id="UP001524435">
    <property type="component" value="Unassembled WGS sequence"/>
</dbReference>
<proteinExistence type="predicted"/>
<sequence length="289" mass="32937">MNRLGLVLEGGGMRGVYTAGVLDYFLEKNIAVDGVIGVSAGSCHGVSFLSKQYQRNLRVNLNYLDDPDYLSMRNFLKTGSIFGMDMLFNRIPNELDPFDYDAFDRRKAEFVIVSTDIKSGKPHYHVAKDMHADIKYVQASSSLPLLARPVEADGTLLMDGGCSDSIPITYFKERGYTHNIVILTQHHSYRKGKNNLLPLIKCVYRDYPKLYEALKTRHIRYNQTLDELETLKRQGSVFVIQPSVPVNISRLEKNKQKLQDLYQLGYEDAKKAYPKLVQFLEKNGFSCES</sequence>
<evidence type="ECO:0000313" key="6">
    <source>
        <dbReference type="EMBL" id="MCQ5122135.1"/>
    </source>
</evidence>
<keyword evidence="2 4" id="KW-0442">Lipid degradation</keyword>
<dbReference type="CDD" id="cd07208">
    <property type="entry name" value="Pat_hypo_Ecoli_yjju_like"/>
    <property type="match status" value="1"/>
</dbReference>
<dbReference type="Pfam" id="PF19890">
    <property type="entry name" value="DUF6363"/>
    <property type="match status" value="1"/>
</dbReference>
<evidence type="ECO:0000313" key="7">
    <source>
        <dbReference type="Proteomes" id="UP001524435"/>
    </source>
</evidence>
<keyword evidence="3 4" id="KW-0443">Lipid metabolism</keyword>
<organism evidence="6 7">
    <name type="scientific">Massilicoli timonensis</name>
    <dbReference type="NCBI Taxonomy" id="2015901"/>
    <lineage>
        <taxon>Bacteria</taxon>
        <taxon>Bacillati</taxon>
        <taxon>Bacillota</taxon>
        <taxon>Erysipelotrichia</taxon>
        <taxon>Erysipelotrichales</taxon>
        <taxon>Erysipelotrichaceae</taxon>
        <taxon>Massilicoli</taxon>
    </lineage>
</organism>
<dbReference type="SUPFAM" id="SSF52151">
    <property type="entry name" value="FabD/lysophospholipase-like"/>
    <property type="match status" value="1"/>
</dbReference>
<dbReference type="InterPro" id="IPR050301">
    <property type="entry name" value="NTE"/>
</dbReference>
<comment type="caution">
    <text evidence="6">The sequence shown here is derived from an EMBL/GenBank/DDBJ whole genome shotgun (WGS) entry which is preliminary data.</text>
</comment>
<dbReference type="PANTHER" id="PTHR14226">
    <property type="entry name" value="NEUROPATHY TARGET ESTERASE/SWISS CHEESE D.MELANOGASTER"/>
    <property type="match status" value="1"/>
</dbReference>
<feature type="short sequence motif" description="GXGXXG" evidence="4">
    <location>
        <begin position="10"/>
        <end position="15"/>
    </location>
</feature>
<evidence type="ECO:0000256" key="4">
    <source>
        <dbReference type="PROSITE-ProRule" id="PRU01161"/>
    </source>
</evidence>
<feature type="active site" description="Nucleophile" evidence="4">
    <location>
        <position position="39"/>
    </location>
</feature>
<dbReference type="InterPro" id="IPR037483">
    <property type="entry name" value="YjjU-like"/>
</dbReference>
<evidence type="ECO:0000259" key="5">
    <source>
        <dbReference type="PROSITE" id="PS51635"/>
    </source>
</evidence>
<feature type="active site" description="Proton acceptor" evidence="4">
    <location>
        <position position="159"/>
    </location>
</feature>
<feature type="short sequence motif" description="DGA/G" evidence="4">
    <location>
        <begin position="159"/>
        <end position="161"/>
    </location>
</feature>
<keyword evidence="7" id="KW-1185">Reference proteome</keyword>